<sequence length="73" mass="8354">MPRTQFLQSASQKSATVEHQTTDLKAQIEQADVQLNENTSDISFLKDDYWIIKKGADWLLFYSVTITCLVCVQ</sequence>
<name>A0A0P6S5U7_9STRE</name>
<dbReference type="AlphaFoldDB" id="A0A0P6S5U7"/>
<gene>
    <name evidence="1" type="ORF">AKK44_04585</name>
</gene>
<organism evidence="1 2">
    <name type="scientific">Streptococcus phocae</name>
    <dbReference type="NCBI Taxonomy" id="119224"/>
    <lineage>
        <taxon>Bacteria</taxon>
        <taxon>Bacillati</taxon>
        <taxon>Bacillota</taxon>
        <taxon>Bacilli</taxon>
        <taxon>Lactobacillales</taxon>
        <taxon>Streptococcaceae</taxon>
        <taxon>Streptococcus</taxon>
    </lineage>
</organism>
<proteinExistence type="predicted"/>
<accession>A0A0P6S5U7</accession>
<dbReference type="PATRIC" id="fig|119224.3.peg.450"/>
<comment type="caution">
    <text evidence="1">The sequence shown here is derived from an EMBL/GenBank/DDBJ whole genome shotgun (WGS) entry which is preliminary data.</text>
</comment>
<evidence type="ECO:0000313" key="2">
    <source>
        <dbReference type="Proteomes" id="UP000049578"/>
    </source>
</evidence>
<dbReference type="EMBL" id="LHQM01000013">
    <property type="protein sequence ID" value="KPJ22516.1"/>
    <property type="molecule type" value="Genomic_DNA"/>
</dbReference>
<evidence type="ECO:0000313" key="1">
    <source>
        <dbReference type="EMBL" id="KPJ22516.1"/>
    </source>
</evidence>
<reference evidence="1 2" key="1">
    <citation type="submission" date="2015-08" db="EMBL/GenBank/DDBJ databases">
        <title>Genome sequence of Streptococcus phocae subsp. phocae ATCC 51973T isolated from liver specimen obtained from seal.</title>
        <authorList>
            <person name="Avendano-Herrera R."/>
        </authorList>
    </citation>
    <scope>NUCLEOTIDE SEQUENCE [LARGE SCALE GENOMIC DNA]</scope>
    <source>
        <strain evidence="1 2">ATCC 51973</strain>
    </source>
</reference>
<protein>
    <submittedName>
        <fullName evidence="1">Uncharacterized protein</fullName>
    </submittedName>
</protein>
<dbReference type="Proteomes" id="UP000049578">
    <property type="component" value="Unassembled WGS sequence"/>
</dbReference>
<keyword evidence="2" id="KW-1185">Reference proteome</keyword>